<evidence type="ECO:0000313" key="3">
    <source>
        <dbReference type="EMBL" id="CAL4777335.1"/>
    </source>
</evidence>
<dbReference type="Proteomes" id="UP001152797">
    <property type="component" value="Unassembled WGS sequence"/>
</dbReference>
<keyword evidence="1" id="KW-0732">Signal</keyword>
<dbReference type="AlphaFoldDB" id="A0A9P1CG21"/>
<evidence type="ECO:0000256" key="1">
    <source>
        <dbReference type="SAM" id="SignalP"/>
    </source>
</evidence>
<dbReference type="EMBL" id="CAMXCT010001433">
    <property type="protein sequence ID" value="CAI3990023.1"/>
    <property type="molecule type" value="Genomic_DNA"/>
</dbReference>
<protein>
    <submittedName>
        <fullName evidence="3">PDZ domain-containing protein</fullName>
    </submittedName>
</protein>
<proteinExistence type="predicted"/>
<sequence length="191" mass="20709">MLLAVLCVLARTPKAERADKAEAGRDRCQETRVNRCFPSALVVHIQALQLAAEKMSQSWVVDIVSDFVSDTVSGIADGVHGMLNFATGSDDASGAAAGVQETHLVKIVIAELIGAERTLGLRIENRVITAFTKPEAARFGWRLGDVIQAVARQRTPTQEVLLEKIGSFKEALRTNGTPMEFLVERLGARPN</sequence>
<evidence type="ECO:0000313" key="4">
    <source>
        <dbReference type="Proteomes" id="UP001152797"/>
    </source>
</evidence>
<dbReference type="OrthoDB" id="433147at2759"/>
<feature type="signal peptide" evidence="1">
    <location>
        <begin position="1"/>
        <end position="17"/>
    </location>
</feature>
<reference evidence="3 4" key="2">
    <citation type="submission" date="2024-05" db="EMBL/GenBank/DDBJ databases">
        <authorList>
            <person name="Chen Y."/>
            <person name="Shah S."/>
            <person name="Dougan E. K."/>
            <person name="Thang M."/>
            <person name="Chan C."/>
        </authorList>
    </citation>
    <scope>NUCLEOTIDE SEQUENCE [LARGE SCALE GENOMIC DNA]</scope>
</reference>
<comment type="caution">
    <text evidence="2">The sequence shown here is derived from an EMBL/GenBank/DDBJ whole genome shotgun (WGS) entry which is preliminary data.</text>
</comment>
<dbReference type="EMBL" id="CAMXCT020001433">
    <property type="protein sequence ID" value="CAL1143398.1"/>
    <property type="molecule type" value="Genomic_DNA"/>
</dbReference>
<evidence type="ECO:0000313" key="2">
    <source>
        <dbReference type="EMBL" id="CAI3990023.1"/>
    </source>
</evidence>
<organism evidence="2">
    <name type="scientific">Cladocopium goreaui</name>
    <dbReference type="NCBI Taxonomy" id="2562237"/>
    <lineage>
        <taxon>Eukaryota</taxon>
        <taxon>Sar</taxon>
        <taxon>Alveolata</taxon>
        <taxon>Dinophyceae</taxon>
        <taxon>Suessiales</taxon>
        <taxon>Symbiodiniaceae</taxon>
        <taxon>Cladocopium</taxon>
    </lineage>
</organism>
<dbReference type="EMBL" id="CAMXCT030001433">
    <property type="protein sequence ID" value="CAL4777335.1"/>
    <property type="molecule type" value="Genomic_DNA"/>
</dbReference>
<accession>A0A9P1CG21</accession>
<feature type="chain" id="PRO_5043270430" evidence="1">
    <location>
        <begin position="18"/>
        <end position="191"/>
    </location>
</feature>
<name>A0A9P1CG21_9DINO</name>
<reference evidence="2" key="1">
    <citation type="submission" date="2022-10" db="EMBL/GenBank/DDBJ databases">
        <authorList>
            <person name="Chen Y."/>
            <person name="Dougan E. K."/>
            <person name="Chan C."/>
            <person name="Rhodes N."/>
            <person name="Thang M."/>
        </authorList>
    </citation>
    <scope>NUCLEOTIDE SEQUENCE</scope>
</reference>
<keyword evidence="4" id="KW-1185">Reference proteome</keyword>
<gene>
    <name evidence="2" type="ORF">C1SCF055_LOCUS17044</name>
</gene>